<name>A0ACC1CA22_9ROSI</name>
<comment type="caution">
    <text evidence="1">The sequence shown here is derived from an EMBL/GenBank/DDBJ whole genome shotgun (WGS) entry which is preliminary data.</text>
</comment>
<dbReference type="EMBL" id="CM047897">
    <property type="protein sequence ID" value="KAJ0112477.1"/>
    <property type="molecule type" value="Genomic_DNA"/>
</dbReference>
<proteinExistence type="predicted"/>
<protein>
    <submittedName>
        <fullName evidence="1">Uncharacterized protein</fullName>
    </submittedName>
</protein>
<accession>A0ACC1CA22</accession>
<dbReference type="Proteomes" id="UP001164250">
    <property type="component" value="Chromosome 1"/>
</dbReference>
<organism evidence="1 2">
    <name type="scientific">Pistacia atlantica</name>
    <dbReference type="NCBI Taxonomy" id="434234"/>
    <lineage>
        <taxon>Eukaryota</taxon>
        <taxon>Viridiplantae</taxon>
        <taxon>Streptophyta</taxon>
        <taxon>Embryophyta</taxon>
        <taxon>Tracheophyta</taxon>
        <taxon>Spermatophyta</taxon>
        <taxon>Magnoliopsida</taxon>
        <taxon>eudicotyledons</taxon>
        <taxon>Gunneridae</taxon>
        <taxon>Pentapetalae</taxon>
        <taxon>rosids</taxon>
        <taxon>malvids</taxon>
        <taxon>Sapindales</taxon>
        <taxon>Anacardiaceae</taxon>
        <taxon>Pistacia</taxon>
    </lineage>
</organism>
<keyword evidence="2" id="KW-1185">Reference proteome</keyword>
<reference evidence="2" key="1">
    <citation type="journal article" date="2023" name="G3 (Bethesda)">
        <title>Genome assembly and association tests identify interacting loci associated with vigor, precocity, and sex in interspecific pistachio rootstocks.</title>
        <authorList>
            <person name="Palmer W."/>
            <person name="Jacygrad E."/>
            <person name="Sagayaradj S."/>
            <person name="Cavanaugh K."/>
            <person name="Han R."/>
            <person name="Bertier L."/>
            <person name="Beede B."/>
            <person name="Kafkas S."/>
            <person name="Golino D."/>
            <person name="Preece J."/>
            <person name="Michelmore R."/>
        </authorList>
    </citation>
    <scope>NUCLEOTIDE SEQUENCE [LARGE SCALE GENOMIC DNA]</scope>
</reference>
<sequence length="143" mass="15883">MFEEGGRMSLLEMLLALLRAFSKSLATLSNVDRIYAEMKKVKKSSSAQLNKIEAKLNISKVEMAEKVEAMGKNERLEVCLKESRVKISKLESEVARLNAVMEEETKTELEKFKAKASKGDAPAKEVAEVAPTPKDTPVPFPQP</sequence>
<evidence type="ECO:0000313" key="1">
    <source>
        <dbReference type="EMBL" id="KAJ0112477.1"/>
    </source>
</evidence>
<evidence type="ECO:0000313" key="2">
    <source>
        <dbReference type="Proteomes" id="UP001164250"/>
    </source>
</evidence>
<gene>
    <name evidence="1" type="ORF">Patl1_02629</name>
</gene>